<gene>
    <name evidence="2" type="ORF">LFYK43_21460</name>
</gene>
<keyword evidence="1" id="KW-1133">Transmembrane helix</keyword>
<accession>A0A401IW17</accession>
<keyword evidence="1" id="KW-0812">Transmembrane</keyword>
<reference evidence="2 3" key="1">
    <citation type="journal article" date="2019" name="Int. J. Syst. Evol. Microbiol.">
        <title>Lactobacillus salitolerans sp. nov., a novel lactic acid bacterium isolated from spent mushroom substrates.</title>
        <authorList>
            <person name="Tohno M."/>
            <person name="Tanizawa Y."/>
            <person name="Kojima Y."/>
            <person name="Sakamoto M."/>
            <person name="Nakamura Y."/>
            <person name="Ohkuma M."/>
            <person name="Kobayashi H."/>
        </authorList>
    </citation>
    <scope>NUCLEOTIDE SEQUENCE [LARGE SCALE GENOMIC DNA]</scope>
    <source>
        <strain evidence="2 3">YK43</strain>
    </source>
</reference>
<proteinExistence type="predicted"/>
<protein>
    <submittedName>
        <fullName evidence="2">Uncharacterized protein</fullName>
    </submittedName>
</protein>
<feature type="transmembrane region" description="Helical" evidence="1">
    <location>
        <begin position="12"/>
        <end position="30"/>
    </location>
</feature>
<evidence type="ECO:0000313" key="3">
    <source>
        <dbReference type="Proteomes" id="UP000286848"/>
    </source>
</evidence>
<evidence type="ECO:0000313" key="2">
    <source>
        <dbReference type="EMBL" id="GBG95687.1"/>
    </source>
</evidence>
<keyword evidence="3" id="KW-1185">Reference proteome</keyword>
<dbReference type="EMBL" id="BFFP01000047">
    <property type="protein sequence ID" value="GBG95687.1"/>
    <property type="molecule type" value="Genomic_DNA"/>
</dbReference>
<organism evidence="2 3">
    <name type="scientific">Ligilactobacillus salitolerans</name>
    <dbReference type="NCBI Taxonomy" id="1808352"/>
    <lineage>
        <taxon>Bacteria</taxon>
        <taxon>Bacillati</taxon>
        <taxon>Bacillota</taxon>
        <taxon>Bacilli</taxon>
        <taxon>Lactobacillales</taxon>
        <taxon>Lactobacillaceae</taxon>
        <taxon>Ligilactobacillus</taxon>
    </lineage>
</organism>
<dbReference type="Proteomes" id="UP000286848">
    <property type="component" value="Unassembled WGS sequence"/>
</dbReference>
<dbReference type="OrthoDB" id="2329173at2"/>
<dbReference type="RefSeq" id="WP_124978201.1">
    <property type="nucleotide sequence ID" value="NZ_BFFP01000047.1"/>
</dbReference>
<keyword evidence="1" id="KW-0472">Membrane</keyword>
<sequence>MQRKETHSAKIWWSLALFINVLLMILAIFTKNIPGCLAVIVFGIYLSKYGDPVIFADYNRKREEKYQQAQKKRQEYLRKKEEDAS</sequence>
<comment type="caution">
    <text evidence="2">The sequence shown here is derived from an EMBL/GenBank/DDBJ whole genome shotgun (WGS) entry which is preliminary data.</text>
</comment>
<dbReference type="AlphaFoldDB" id="A0A401IW17"/>
<evidence type="ECO:0000256" key="1">
    <source>
        <dbReference type="SAM" id="Phobius"/>
    </source>
</evidence>
<name>A0A401IW17_9LACO</name>